<keyword evidence="2" id="KW-0732">Signal</keyword>
<organism evidence="3 4">
    <name type="scientific">Paraburkholderia kururiensis</name>
    <dbReference type="NCBI Taxonomy" id="984307"/>
    <lineage>
        <taxon>Bacteria</taxon>
        <taxon>Pseudomonadati</taxon>
        <taxon>Pseudomonadota</taxon>
        <taxon>Betaproteobacteria</taxon>
        <taxon>Burkholderiales</taxon>
        <taxon>Burkholderiaceae</taxon>
        <taxon>Paraburkholderia</taxon>
    </lineage>
</organism>
<evidence type="ECO:0000313" key="3">
    <source>
        <dbReference type="EMBL" id="WQD77759.1"/>
    </source>
</evidence>
<name>A0ABZ0WK74_9BURK</name>
<feature type="region of interest" description="Disordered" evidence="1">
    <location>
        <begin position="267"/>
        <end position="286"/>
    </location>
</feature>
<feature type="signal peptide" evidence="2">
    <location>
        <begin position="1"/>
        <end position="20"/>
    </location>
</feature>
<feature type="region of interest" description="Disordered" evidence="1">
    <location>
        <begin position="26"/>
        <end position="53"/>
    </location>
</feature>
<dbReference type="Gene3D" id="1.25.40.10">
    <property type="entry name" value="Tetratricopeptide repeat domain"/>
    <property type="match status" value="1"/>
</dbReference>
<accession>A0ABZ0WK74</accession>
<dbReference type="RefSeq" id="WP_232833458.1">
    <property type="nucleotide sequence ID" value="NZ_CP139965.1"/>
</dbReference>
<evidence type="ECO:0000256" key="1">
    <source>
        <dbReference type="SAM" id="MobiDB-lite"/>
    </source>
</evidence>
<proteinExistence type="predicted"/>
<feature type="chain" id="PRO_5047078061" evidence="2">
    <location>
        <begin position="21"/>
        <end position="286"/>
    </location>
</feature>
<sequence length="286" mass="30214">MSHYTIPVLVAAALLFTAHAFFTRKSESPDLPPQVASGAVADSGQGAGNGGAQVDQANQAYQGNAGYQGDLANQGSAPVQPLQPNVNAQAAPMQPDMTQTPAPATANAPSSTLAYASAPAANTPAQPSQKSRTTSRVDADTARRIREATLAQRHSDEVRSRVAASLQSARINLDKNNLGSARAALMNVLAEDPNNPEALRMRGDLMDREQQRDSMLASARGCEAQGRWTCVWHNAGNALTIDSSNGEAHWLLSQALMRESERRQANNGIFTPDVGPREGENPAIGP</sequence>
<keyword evidence="4" id="KW-1185">Reference proteome</keyword>
<feature type="region of interest" description="Disordered" evidence="1">
    <location>
        <begin position="117"/>
        <end position="140"/>
    </location>
</feature>
<dbReference type="SUPFAM" id="SSF48452">
    <property type="entry name" value="TPR-like"/>
    <property type="match status" value="1"/>
</dbReference>
<evidence type="ECO:0000256" key="2">
    <source>
        <dbReference type="SAM" id="SignalP"/>
    </source>
</evidence>
<feature type="compositionally biased region" description="Low complexity" evidence="1">
    <location>
        <begin position="100"/>
        <end position="109"/>
    </location>
</feature>
<feature type="region of interest" description="Disordered" evidence="1">
    <location>
        <begin position="90"/>
        <end position="109"/>
    </location>
</feature>
<gene>
    <name evidence="3" type="ORF">U0042_27600</name>
</gene>
<reference evidence="3 4" key="1">
    <citation type="submission" date="2023-12" db="EMBL/GenBank/DDBJ databases">
        <title>Genome sequencing and assembly of bacterial species from a model synthetic community.</title>
        <authorList>
            <person name="Hogle S.L."/>
        </authorList>
    </citation>
    <scope>NUCLEOTIDE SEQUENCE [LARGE SCALE GENOMIC DNA]</scope>
    <source>
        <strain evidence="3 4">HAMBI 2494</strain>
    </source>
</reference>
<dbReference type="InterPro" id="IPR011990">
    <property type="entry name" value="TPR-like_helical_dom_sf"/>
</dbReference>
<dbReference type="EMBL" id="CP139965">
    <property type="protein sequence ID" value="WQD77759.1"/>
    <property type="molecule type" value="Genomic_DNA"/>
</dbReference>
<protein>
    <submittedName>
        <fullName evidence="3">Uncharacterized protein</fullName>
    </submittedName>
</protein>
<dbReference type="Proteomes" id="UP001325479">
    <property type="component" value="Chromosome"/>
</dbReference>
<evidence type="ECO:0000313" key="4">
    <source>
        <dbReference type="Proteomes" id="UP001325479"/>
    </source>
</evidence>
<feature type="compositionally biased region" description="Low complexity" evidence="1">
    <location>
        <begin position="117"/>
        <end position="128"/>
    </location>
</feature>